<dbReference type="Proteomes" id="UP001144191">
    <property type="component" value="Unassembled WGS sequence"/>
</dbReference>
<evidence type="ECO:0000313" key="2">
    <source>
        <dbReference type="Proteomes" id="UP001144191"/>
    </source>
</evidence>
<organism evidence="1 2">
    <name type="scientific">Aspergillus niger</name>
    <dbReference type="NCBI Taxonomy" id="5061"/>
    <lineage>
        <taxon>Eukaryota</taxon>
        <taxon>Fungi</taxon>
        <taxon>Dikarya</taxon>
        <taxon>Ascomycota</taxon>
        <taxon>Pezizomycotina</taxon>
        <taxon>Eurotiomycetes</taxon>
        <taxon>Eurotiomycetidae</taxon>
        <taxon>Eurotiales</taxon>
        <taxon>Aspergillaceae</taxon>
        <taxon>Aspergillus</taxon>
        <taxon>Aspergillus subgen. Circumdati</taxon>
    </lineage>
</organism>
<sequence length="202" mass="23495">MRLHSNPSITARAESDEEAEILRPLNNLHKIIREMFHEIESHHTTIQSLREWAQMIDPLAFAKMDPWPQSLISAWEEYKFFVQLINAKKLAFVNYRSAGDEDLADTSDWRFKRVHLAIEWGKVVLSATEARLHVLCTYQNAFENTKAIDGHIEQANANLNSARDAVREAGINYRRYWANMAREPPCKKGIPYEDYDEESNPH</sequence>
<evidence type="ECO:0000313" key="1">
    <source>
        <dbReference type="EMBL" id="GLA46051.1"/>
    </source>
</evidence>
<accession>A0A9W5ZWD0</accession>
<name>A0A9W5ZWD0_ASPNG</name>
<comment type="caution">
    <text evidence="1">The sequence shown here is derived from an EMBL/GenBank/DDBJ whole genome shotgun (WGS) entry which is preliminary data.</text>
</comment>
<dbReference type="AlphaFoldDB" id="A0A9W5ZWD0"/>
<reference evidence="1" key="1">
    <citation type="submission" date="2022-07" db="EMBL/GenBank/DDBJ databases">
        <title>Taxonomy of Aspergillus series Nigri: significant species reduction supported by multi-species coalescent approaches.</title>
        <authorList>
            <person name="Bian C."/>
            <person name="Kusuya Y."/>
            <person name="Sklenar F."/>
            <person name="D'hooge E."/>
            <person name="Yaguchi T."/>
            <person name="Takahashi H."/>
            <person name="Hubka V."/>
        </authorList>
    </citation>
    <scope>NUCLEOTIDE SEQUENCE</scope>
    <source>
        <strain evidence="1">IFM 63604</strain>
    </source>
</reference>
<protein>
    <submittedName>
        <fullName evidence="1">Uncharacterized protein</fullName>
    </submittedName>
</protein>
<gene>
    <name evidence="1" type="ORF">AnigIFM63604_008013</name>
</gene>
<proteinExistence type="predicted"/>
<dbReference type="EMBL" id="BRPB01000005">
    <property type="protein sequence ID" value="GLA46051.1"/>
    <property type="molecule type" value="Genomic_DNA"/>
</dbReference>